<proteinExistence type="predicted"/>
<dbReference type="PROSITE" id="PS50011">
    <property type="entry name" value="PROTEIN_KINASE_DOM"/>
    <property type="match status" value="1"/>
</dbReference>
<dbReference type="HOGENOM" id="CLU_044121_2_1_1"/>
<feature type="region of interest" description="Disordered" evidence="1">
    <location>
        <begin position="1"/>
        <end position="21"/>
    </location>
</feature>
<sequence>MLSRRRKRQAEEDAKRDQDQAKFEERALETLGGPISTMPGAIEPGELLWCRHYQWLKDAGYLLRPRYSPGWVPSWQGTKKDWMDCEDSRGPLIQHILDATRISDGLFVTLKLMKKSRHPYEIEIGQLFSSEALASDPANHCVPIYDVLHLPDDEDRAIIVMPLLRPFTKPRFETCGEVVECFHQLFVGLQFIHRQRVAHRDCMALNIMMDATRLFIDPYHPQDIVMRRDYQGEARCFTRTQRPLKYFFIDFGISRRYDANNVAPLESPIKGGDKTVPEFQKSNEPRNPFPTDVYYLGNMIRNTFLLTKNGFEFMEPLVNDMVQDDPAKRPTMDEVVARFDQILKQLSGWKLRSRVVDKEDGNITGLVRGVTHWTRRIGYIIRRVPAMPTP</sequence>
<dbReference type="EMBL" id="GL945433">
    <property type="protein sequence ID" value="EGO25912.1"/>
    <property type="molecule type" value="Genomic_DNA"/>
</dbReference>
<dbReference type="KEGG" id="sla:SERLADRAFT_466721"/>
<feature type="domain" description="Protein kinase" evidence="2">
    <location>
        <begin position="1"/>
        <end position="390"/>
    </location>
</feature>
<dbReference type="GO" id="GO:0004672">
    <property type="term" value="F:protein kinase activity"/>
    <property type="evidence" value="ECO:0007669"/>
    <property type="project" value="InterPro"/>
</dbReference>
<name>F8NUQ4_SERL9</name>
<protein>
    <recommendedName>
        <fullName evidence="2">Protein kinase domain-containing protein</fullName>
    </recommendedName>
</protein>
<dbReference type="Gene3D" id="1.10.510.10">
    <property type="entry name" value="Transferase(Phosphotransferase) domain 1"/>
    <property type="match status" value="1"/>
</dbReference>
<dbReference type="RefSeq" id="XP_007318034.1">
    <property type="nucleotide sequence ID" value="XM_007317972.1"/>
</dbReference>
<organism>
    <name type="scientific">Serpula lacrymans var. lacrymans (strain S7.9)</name>
    <name type="common">Dry rot fungus</name>
    <dbReference type="NCBI Taxonomy" id="578457"/>
    <lineage>
        <taxon>Eukaryota</taxon>
        <taxon>Fungi</taxon>
        <taxon>Dikarya</taxon>
        <taxon>Basidiomycota</taxon>
        <taxon>Agaricomycotina</taxon>
        <taxon>Agaricomycetes</taxon>
        <taxon>Agaricomycetidae</taxon>
        <taxon>Boletales</taxon>
        <taxon>Coniophorineae</taxon>
        <taxon>Serpulaceae</taxon>
        <taxon>Serpula</taxon>
    </lineage>
</organism>
<dbReference type="GO" id="GO:0005524">
    <property type="term" value="F:ATP binding"/>
    <property type="evidence" value="ECO:0007669"/>
    <property type="project" value="InterPro"/>
</dbReference>
<evidence type="ECO:0000313" key="3">
    <source>
        <dbReference type="EMBL" id="EGO25912.1"/>
    </source>
</evidence>
<dbReference type="InterPro" id="IPR011009">
    <property type="entry name" value="Kinase-like_dom_sf"/>
</dbReference>
<evidence type="ECO:0000256" key="1">
    <source>
        <dbReference type="SAM" id="MobiDB-lite"/>
    </source>
</evidence>
<dbReference type="SUPFAM" id="SSF56112">
    <property type="entry name" value="Protein kinase-like (PK-like)"/>
    <property type="match status" value="1"/>
</dbReference>
<dbReference type="AlphaFoldDB" id="F8NUQ4"/>
<dbReference type="InterPro" id="IPR000719">
    <property type="entry name" value="Prot_kinase_dom"/>
</dbReference>
<dbReference type="SMART" id="SM00220">
    <property type="entry name" value="S_TKc"/>
    <property type="match status" value="1"/>
</dbReference>
<accession>F8NUQ4</accession>
<dbReference type="OrthoDB" id="5987198at2759"/>
<reference evidence="3" key="1">
    <citation type="submission" date="2011-04" db="EMBL/GenBank/DDBJ databases">
        <title>Evolution of plant cell wall degrading machinery underlies the functional diversity of forest fungi.</title>
        <authorList>
            <consortium name="US DOE Joint Genome Institute (JGI-PGF)"/>
            <person name="Eastwood D.C."/>
            <person name="Floudas D."/>
            <person name="Binder M."/>
            <person name="Majcherczyk A."/>
            <person name="Schneider P."/>
            <person name="Aerts A."/>
            <person name="Asiegbu F.O."/>
            <person name="Baker S.E."/>
            <person name="Barry K."/>
            <person name="Bendiksby M."/>
            <person name="Blumentritt M."/>
            <person name="Coutinho P.M."/>
            <person name="Cullen D."/>
            <person name="Cullen D."/>
            <person name="Gathman A."/>
            <person name="Goodell B."/>
            <person name="Henrissat B."/>
            <person name="Ihrmark K."/>
            <person name="Kauserud H."/>
            <person name="Kohler A."/>
            <person name="LaButti K."/>
            <person name="Lapidus A."/>
            <person name="Lavin J.L."/>
            <person name="Lee Y.-H."/>
            <person name="Lindquist E."/>
            <person name="Lilly W."/>
            <person name="Lucas S."/>
            <person name="Morin E."/>
            <person name="Murat C."/>
            <person name="Oguiza J.A."/>
            <person name="Park J."/>
            <person name="Pisabarro A.G."/>
            <person name="Riley R."/>
            <person name="Rosling A."/>
            <person name="Salamov A."/>
            <person name="Schmidt O."/>
            <person name="Schmutz J."/>
            <person name="Skrede I."/>
            <person name="Stenlid J."/>
            <person name="Wiebenga A."/>
            <person name="Xie X."/>
            <person name="Kues U."/>
            <person name="Hibbett D.S."/>
            <person name="Hoffmeister D."/>
            <person name="Hogberg N."/>
            <person name="Martin F."/>
            <person name="Grigoriev I.V."/>
            <person name="Watkinson S.C."/>
        </authorList>
    </citation>
    <scope>NUCLEOTIDE SEQUENCE</scope>
    <source>
        <strain evidence="3">S7.9</strain>
    </source>
</reference>
<gene>
    <name evidence="3" type="ORF">SERLADRAFT_466721</name>
</gene>
<dbReference type="GeneID" id="18819112"/>
<feature type="compositionally biased region" description="Basic and acidic residues" evidence="1">
    <location>
        <begin position="9"/>
        <end position="21"/>
    </location>
</feature>
<dbReference type="Proteomes" id="UP000008064">
    <property type="component" value="Unassembled WGS sequence"/>
</dbReference>
<evidence type="ECO:0000259" key="2">
    <source>
        <dbReference type="PROSITE" id="PS50011"/>
    </source>
</evidence>